<evidence type="ECO:0000313" key="12">
    <source>
        <dbReference type="EMBL" id="MFL9839983.1"/>
    </source>
</evidence>
<dbReference type="InterPro" id="IPR037682">
    <property type="entry name" value="TonB_C"/>
</dbReference>
<dbReference type="EMBL" id="JBELQC010000001">
    <property type="protein sequence ID" value="MFL9839983.1"/>
    <property type="molecule type" value="Genomic_DNA"/>
</dbReference>
<keyword evidence="7" id="KW-0653">Protein transport</keyword>
<comment type="similarity">
    <text evidence="2">Belongs to the TonB family.</text>
</comment>
<feature type="domain" description="TonB C-terminal" evidence="11">
    <location>
        <begin position="131"/>
        <end position="222"/>
    </location>
</feature>
<keyword evidence="8" id="KW-1133">Transmembrane helix</keyword>
<evidence type="ECO:0000256" key="7">
    <source>
        <dbReference type="ARBA" id="ARBA00022927"/>
    </source>
</evidence>
<organism evidence="12 13">
    <name type="scientific">Sphingomonas plantiphila</name>
    <dbReference type="NCBI Taxonomy" id="3163295"/>
    <lineage>
        <taxon>Bacteria</taxon>
        <taxon>Pseudomonadati</taxon>
        <taxon>Pseudomonadota</taxon>
        <taxon>Alphaproteobacteria</taxon>
        <taxon>Sphingomonadales</taxon>
        <taxon>Sphingomonadaceae</taxon>
        <taxon>Sphingomonas</taxon>
    </lineage>
</organism>
<dbReference type="Pfam" id="PF03544">
    <property type="entry name" value="TonB_C"/>
    <property type="match status" value="1"/>
</dbReference>
<sequence length="222" mass="23906">MHTDRYQPSANRPASAGASLLVLATVAFGATLVGPRIVPDIFKTPPLVIEQYPVPTPPPEPVDPVRDQKPTPVRTTPKPHQPDSLVKLSSDAGAIDSTPDFTPVTIDPPADPGPSSSGVTIDPPRAPVLVGASVDPRYADSLQPPYPNSEIRNQTEGKLTARVLVGVDGRVKDIEITRSPSKGLADATRRHALAKWRFKPATRDGVPYESWMTMSLNFRLVD</sequence>
<evidence type="ECO:0000256" key="8">
    <source>
        <dbReference type="ARBA" id="ARBA00022989"/>
    </source>
</evidence>
<keyword evidence="6" id="KW-0812">Transmembrane</keyword>
<evidence type="ECO:0000256" key="10">
    <source>
        <dbReference type="SAM" id="MobiDB-lite"/>
    </source>
</evidence>
<accession>A0ABW8YID7</accession>
<keyword evidence="4" id="KW-1003">Cell membrane</keyword>
<dbReference type="Proteomes" id="UP001629244">
    <property type="component" value="Unassembled WGS sequence"/>
</dbReference>
<dbReference type="PANTHER" id="PTHR33446:SF2">
    <property type="entry name" value="PROTEIN TONB"/>
    <property type="match status" value="1"/>
</dbReference>
<gene>
    <name evidence="12" type="ORF">ABS767_03315</name>
</gene>
<keyword evidence="3" id="KW-0813">Transport</keyword>
<evidence type="ECO:0000256" key="3">
    <source>
        <dbReference type="ARBA" id="ARBA00022448"/>
    </source>
</evidence>
<name>A0ABW8YID7_9SPHN</name>
<evidence type="ECO:0000313" key="13">
    <source>
        <dbReference type="Proteomes" id="UP001629244"/>
    </source>
</evidence>
<dbReference type="SUPFAM" id="SSF74653">
    <property type="entry name" value="TolA/TonB C-terminal domain"/>
    <property type="match status" value="1"/>
</dbReference>
<evidence type="ECO:0000259" key="11">
    <source>
        <dbReference type="PROSITE" id="PS52015"/>
    </source>
</evidence>
<keyword evidence="9" id="KW-0472">Membrane</keyword>
<reference evidence="12 13" key="1">
    <citation type="submission" date="2024-06" db="EMBL/GenBank/DDBJ databases">
        <authorList>
            <person name="Kaempfer P."/>
            <person name="Viver T."/>
        </authorList>
    </citation>
    <scope>NUCLEOTIDE SEQUENCE [LARGE SCALE GENOMIC DNA]</scope>
    <source>
        <strain evidence="12 13">ST-64</strain>
    </source>
</reference>
<dbReference type="NCBIfam" id="TIGR01352">
    <property type="entry name" value="tonB_Cterm"/>
    <property type="match status" value="1"/>
</dbReference>
<evidence type="ECO:0000256" key="4">
    <source>
        <dbReference type="ARBA" id="ARBA00022475"/>
    </source>
</evidence>
<dbReference type="RefSeq" id="WP_408076943.1">
    <property type="nucleotide sequence ID" value="NZ_JBELQC010000001.1"/>
</dbReference>
<dbReference type="PROSITE" id="PS52015">
    <property type="entry name" value="TONB_CTD"/>
    <property type="match status" value="1"/>
</dbReference>
<evidence type="ECO:0000256" key="1">
    <source>
        <dbReference type="ARBA" id="ARBA00004383"/>
    </source>
</evidence>
<evidence type="ECO:0000256" key="2">
    <source>
        <dbReference type="ARBA" id="ARBA00006555"/>
    </source>
</evidence>
<evidence type="ECO:0000256" key="9">
    <source>
        <dbReference type="ARBA" id="ARBA00023136"/>
    </source>
</evidence>
<dbReference type="PANTHER" id="PTHR33446">
    <property type="entry name" value="PROTEIN TONB-RELATED"/>
    <property type="match status" value="1"/>
</dbReference>
<protein>
    <submittedName>
        <fullName evidence="12">TonB family protein</fullName>
    </submittedName>
</protein>
<feature type="region of interest" description="Disordered" evidence="10">
    <location>
        <begin position="52"/>
        <end position="124"/>
    </location>
</feature>
<evidence type="ECO:0000256" key="5">
    <source>
        <dbReference type="ARBA" id="ARBA00022519"/>
    </source>
</evidence>
<dbReference type="InterPro" id="IPR006260">
    <property type="entry name" value="TonB/TolA_C"/>
</dbReference>
<comment type="caution">
    <text evidence="12">The sequence shown here is derived from an EMBL/GenBank/DDBJ whole genome shotgun (WGS) entry which is preliminary data.</text>
</comment>
<keyword evidence="13" id="KW-1185">Reference proteome</keyword>
<proteinExistence type="inferred from homology"/>
<evidence type="ECO:0000256" key="6">
    <source>
        <dbReference type="ARBA" id="ARBA00022692"/>
    </source>
</evidence>
<comment type="subcellular location">
    <subcellularLocation>
        <location evidence="1">Cell inner membrane</location>
        <topology evidence="1">Single-pass membrane protein</topology>
        <orientation evidence="1">Periplasmic side</orientation>
    </subcellularLocation>
</comment>
<keyword evidence="5" id="KW-0997">Cell inner membrane</keyword>
<dbReference type="InterPro" id="IPR051045">
    <property type="entry name" value="TonB-dependent_transducer"/>
</dbReference>
<dbReference type="Gene3D" id="3.30.1150.10">
    <property type="match status" value="1"/>
</dbReference>